<dbReference type="NCBIfam" id="TIGR02857">
    <property type="entry name" value="CydD"/>
    <property type="match status" value="1"/>
</dbReference>
<evidence type="ECO:0000313" key="11">
    <source>
        <dbReference type="Proteomes" id="UP001595617"/>
    </source>
</evidence>
<dbReference type="PANTHER" id="PTHR24221">
    <property type="entry name" value="ATP-BINDING CASSETTE SUB-FAMILY B"/>
    <property type="match status" value="1"/>
</dbReference>
<dbReference type="InterPro" id="IPR003439">
    <property type="entry name" value="ABC_transporter-like_ATP-bd"/>
</dbReference>
<feature type="transmembrane region" description="Helical" evidence="7">
    <location>
        <begin position="242"/>
        <end position="269"/>
    </location>
</feature>
<keyword evidence="6 7" id="KW-0472">Membrane</keyword>
<keyword evidence="3" id="KW-0547">Nucleotide-binding</keyword>
<keyword evidence="4" id="KW-0067">ATP-binding</keyword>
<keyword evidence="2 7" id="KW-0812">Transmembrane</keyword>
<feature type="transmembrane region" description="Helical" evidence="7">
    <location>
        <begin position="21"/>
        <end position="51"/>
    </location>
</feature>
<dbReference type="InterPro" id="IPR011527">
    <property type="entry name" value="ABC1_TM_dom"/>
</dbReference>
<dbReference type="SUPFAM" id="SSF52540">
    <property type="entry name" value="P-loop containing nucleoside triphosphate hydrolases"/>
    <property type="match status" value="1"/>
</dbReference>
<feature type="domain" description="ABC transmembrane type-1" evidence="9">
    <location>
        <begin position="23"/>
        <end position="312"/>
    </location>
</feature>
<dbReference type="Pfam" id="PF00005">
    <property type="entry name" value="ABC_tran"/>
    <property type="match status" value="1"/>
</dbReference>
<dbReference type="Gene3D" id="1.20.1560.10">
    <property type="entry name" value="ABC transporter type 1, transmembrane domain"/>
    <property type="match status" value="1"/>
</dbReference>
<evidence type="ECO:0000256" key="1">
    <source>
        <dbReference type="ARBA" id="ARBA00004651"/>
    </source>
</evidence>
<dbReference type="InterPro" id="IPR039421">
    <property type="entry name" value="Type_1_exporter"/>
</dbReference>
<evidence type="ECO:0000313" key="10">
    <source>
        <dbReference type="EMBL" id="MFC3851995.1"/>
    </source>
</evidence>
<dbReference type="PROSITE" id="PS50929">
    <property type="entry name" value="ABC_TM1F"/>
    <property type="match status" value="1"/>
</dbReference>
<evidence type="ECO:0000256" key="6">
    <source>
        <dbReference type="ARBA" id="ARBA00023136"/>
    </source>
</evidence>
<gene>
    <name evidence="10" type="primary">cydD</name>
    <name evidence="10" type="ORF">ACFOOG_04025</name>
</gene>
<dbReference type="PROSITE" id="PS00211">
    <property type="entry name" value="ABC_TRANSPORTER_1"/>
    <property type="match status" value="1"/>
</dbReference>
<dbReference type="Gene3D" id="3.40.50.300">
    <property type="entry name" value="P-loop containing nucleotide triphosphate hydrolases"/>
    <property type="match status" value="1"/>
</dbReference>
<feature type="transmembrane region" description="Helical" evidence="7">
    <location>
        <begin position="164"/>
        <end position="184"/>
    </location>
</feature>
<evidence type="ECO:0000259" key="8">
    <source>
        <dbReference type="PROSITE" id="PS50893"/>
    </source>
</evidence>
<evidence type="ECO:0000256" key="2">
    <source>
        <dbReference type="ARBA" id="ARBA00022692"/>
    </source>
</evidence>
<dbReference type="Pfam" id="PF00664">
    <property type="entry name" value="ABC_membrane"/>
    <property type="match status" value="1"/>
</dbReference>
<evidence type="ECO:0000256" key="7">
    <source>
        <dbReference type="SAM" id="Phobius"/>
    </source>
</evidence>
<dbReference type="SUPFAM" id="SSF90123">
    <property type="entry name" value="ABC transporter transmembrane region"/>
    <property type="match status" value="1"/>
</dbReference>
<proteinExistence type="predicted"/>
<keyword evidence="11" id="KW-1185">Reference proteome</keyword>
<name>A0ABV7ZV12_9GAMM</name>
<dbReference type="CDD" id="cd18584">
    <property type="entry name" value="ABC_6TM_AarD_CydD"/>
    <property type="match status" value="1"/>
</dbReference>
<dbReference type="InterPro" id="IPR036640">
    <property type="entry name" value="ABC1_TM_sf"/>
</dbReference>
<dbReference type="InterPro" id="IPR027417">
    <property type="entry name" value="P-loop_NTPase"/>
</dbReference>
<feature type="domain" description="ABC transporter" evidence="8">
    <location>
        <begin position="351"/>
        <end position="564"/>
    </location>
</feature>
<dbReference type="PROSITE" id="PS50893">
    <property type="entry name" value="ABC_TRANSPORTER_2"/>
    <property type="match status" value="1"/>
</dbReference>
<dbReference type="SMART" id="SM00382">
    <property type="entry name" value="AAA"/>
    <property type="match status" value="1"/>
</dbReference>
<organism evidence="10 11">
    <name type="scientific">Saccharospirillum mangrovi</name>
    <dbReference type="NCBI Taxonomy" id="2161747"/>
    <lineage>
        <taxon>Bacteria</taxon>
        <taxon>Pseudomonadati</taxon>
        <taxon>Pseudomonadota</taxon>
        <taxon>Gammaproteobacteria</taxon>
        <taxon>Oceanospirillales</taxon>
        <taxon>Saccharospirillaceae</taxon>
        <taxon>Saccharospirillum</taxon>
    </lineage>
</organism>
<dbReference type="Proteomes" id="UP001595617">
    <property type="component" value="Unassembled WGS sequence"/>
</dbReference>
<keyword evidence="5 7" id="KW-1133">Transmembrane helix</keyword>
<dbReference type="EMBL" id="JBHRYR010000002">
    <property type="protein sequence ID" value="MFC3851995.1"/>
    <property type="molecule type" value="Genomic_DNA"/>
</dbReference>
<dbReference type="InterPro" id="IPR017871">
    <property type="entry name" value="ABC_transporter-like_CS"/>
</dbReference>
<dbReference type="InterPro" id="IPR003593">
    <property type="entry name" value="AAA+_ATPase"/>
</dbReference>
<evidence type="ECO:0000256" key="4">
    <source>
        <dbReference type="ARBA" id="ARBA00022840"/>
    </source>
</evidence>
<evidence type="ECO:0000259" key="9">
    <source>
        <dbReference type="PROSITE" id="PS50929"/>
    </source>
</evidence>
<evidence type="ECO:0000256" key="3">
    <source>
        <dbReference type="ARBA" id="ARBA00022741"/>
    </source>
</evidence>
<comment type="subcellular location">
    <subcellularLocation>
        <location evidence="1">Cell membrane</location>
        <topology evidence="1">Multi-pass membrane protein</topology>
    </subcellularLocation>
</comment>
<accession>A0ABV7ZV12</accession>
<dbReference type="InterPro" id="IPR014216">
    <property type="entry name" value="ABC_transptr_CydD"/>
</dbReference>
<protein>
    <submittedName>
        <fullName evidence="10">Thiol reductant ABC exporter subunit CydD</fullName>
    </submittedName>
</protein>
<dbReference type="RefSeq" id="WP_380693625.1">
    <property type="nucleotide sequence ID" value="NZ_JBHRYR010000002.1"/>
</dbReference>
<comment type="caution">
    <text evidence="10">The sequence shown here is derived from an EMBL/GenBank/DDBJ whole genome shotgun (WGS) entry which is preliminary data.</text>
</comment>
<dbReference type="PANTHER" id="PTHR24221:SF261">
    <property type="entry name" value="GLUTATHIONE_L-CYSTEINE TRANSPORT SYSTEM ATP-BINDING_PERMEASE PROTEIN CYDD"/>
    <property type="match status" value="1"/>
</dbReference>
<sequence length="567" mass="61180">MPNLTAKQWLRDIIVPARHAVRLAALAGSVAGLATVGILVALATVVSALLIDGRGLLELQSVLVWLVVGITVRAVAQYAQEVWGAQASTQVRRAVRERLLTQWAANGPLRNAEQSPAERASQYVEQVEALDGYVARYLPQQSITVLVPSVILGIVFYLDWLAALLLLLSAPLIPVFMALVGMGAERINQQHFASLSRLSGHFLDRLHGIATLQVFGQTKQAQVTVARASDDVRQLTMKTLRVAFLSSTVLEFFASVAIAMLAIYIGFGLLGYIDWGPSPELTLFSGLLILLLAPEFFQPLRTLAQHYHDRAAALGAAETLSKEPSEAYVAGQPTSIESVETNTDAHDDNAIVFDQVTLTFPERGTLFQGFNARFEHGEIIGLAGPTGSGKTSLLNLIAGFLNPTSGSVRVNGRATGQVPLAWMSQKPFLVFGSWADNLRWMAPHASQRDMLDAVEQVGLTALLNSLPQGLDSPVGEDGRFLSGGEAQRLALARIWLSDAPWILLDEPTAALDAESTQVIADCLGRLAAQGRGIVLSAHDGDLLQRAHRVVRVGDPEAPNKAEQRTLR</sequence>
<evidence type="ECO:0000256" key="5">
    <source>
        <dbReference type="ARBA" id="ARBA00022989"/>
    </source>
</evidence>
<reference evidence="11" key="1">
    <citation type="journal article" date="2019" name="Int. J. Syst. Evol. Microbiol.">
        <title>The Global Catalogue of Microorganisms (GCM) 10K type strain sequencing project: providing services to taxonomists for standard genome sequencing and annotation.</title>
        <authorList>
            <consortium name="The Broad Institute Genomics Platform"/>
            <consortium name="The Broad Institute Genome Sequencing Center for Infectious Disease"/>
            <person name="Wu L."/>
            <person name="Ma J."/>
        </authorList>
    </citation>
    <scope>NUCLEOTIDE SEQUENCE [LARGE SCALE GENOMIC DNA]</scope>
    <source>
        <strain evidence="11">IBRC 10765</strain>
    </source>
</reference>